<evidence type="ECO:0000256" key="2">
    <source>
        <dbReference type="SAM" id="MobiDB-lite"/>
    </source>
</evidence>
<feature type="compositionally biased region" description="Basic and acidic residues" evidence="2">
    <location>
        <begin position="115"/>
        <end position="138"/>
    </location>
</feature>
<feature type="region of interest" description="Disordered" evidence="2">
    <location>
        <begin position="54"/>
        <end position="138"/>
    </location>
</feature>
<evidence type="ECO:0000259" key="3">
    <source>
        <dbReference type="PROSITE" id="PS50158"/>
    </source>
</evidence>
<dbReference type="GO" id="GO:0003676">
    <property type="term" value="F:nucleic acid binding"/>
    <property type="evidence" value="ECO:0007669"/>
    <property type="project" value="InterPro"/>
</dbReference>
<feature type="region of interest" description="Disordered" evidence="2">
    <location>
        <begin position="1"/>
        <end position="23"/>
    </location>
</feature>
<accession>A0A388JXM6</accession>
<dbReference type="EMBL" id="BFEA01000030">
    <property type="protein sequence ID" value="GBG62571.1"/>
    <property type="molecule type" value="Genomic_DNA"/>
</dbReference>
<feature type="region of interest" description="Disordered" evidence="2">
    <location>
        <begin position="229"/>
        <end position="248"/>
    </location>
</feature>
<keyword evidence="5" id="KW-1185">Reference proteome</keyword>
<feature type="domain" description="CCHC-type" evidence="3">
    <location>
        <begin position="31"/>
        <end position="46"/>
    </location>
</feature>
<reference evidence="4 5" key="1">
    <citation type="journal article" date="2018" name="Cell">
        <title>The Chara Genome: Secondary Complexity and Implications for Plant Terrestrialization.</title>
        <authorList>
            <person name="Nishiyama T."/>
            <person name="Sakayama H."/>
            <person name="Vries J.D."/>
            <person name="Buschmann H."/>
            <person name="Saint-Marcoux D."/>
            <person name="Ullrich K.K."/>
            <person name="Haas F.B."/>
            <person name="Vanderstraeten L."/>
            <person name="Becker D."/>
            <person name="Lang D."/>
            <person name="Vosolsobe S."/>
            <person name="Rombauts S."/>
            <person name="Wilhelmsson P.K.I."/>
            <person name="Janitza P."/>
            <person name="Kern R."/>
            <person name="Heyl A."/>
            <person name="Rumpler F."/>
            <person name="Villalobos L.I.A.C."/>
            <person name="Clay J.M."/>
            <person name="Skokan R."/>
            <person name="Toyoda A."/>
            <person name="Suzuki Y."/>
            <person name="Kagoshima H."/>
            <person name="Schijlen E."/>
            <person name="Tajeshwar N."/>
            <person name="Catarino B."/>
            <person name="Hetherington A.J."/>
            <person name="Saltykova A."/>
            <person name="Bonnot C."/>
            <person name="Breuninger H."/>
            <person name="Symeonidi A."/>
            <person name="Radhakrishnan G.V."/>
            <person name="Van Nieuwerburgh F."/>
            <person name="Deforce D."/>
            <person name="Chang C."/>
            <person name="Karol K.G."/>
            <person name="Hedrich R."/>
            <person name="Ulvskov P."/>
            <person name="Glockner G."/>
            <person name="Delwiche C.F."/>
            <person name="Petrasek J."/>
            <person name="Van de Peer Y."/>
            <person name="Friml J."/>
            <person name="Beilby M."/>
            <person name="Dolan L."/>
            <person name="Kohara Y."/>
            <person name="Sugano S."/>
            <person name="Fujiyama A."/>
            <person name="Delaux P.-M."/>
            <person name="Quint M."/>
            <person name="TheiBen G."/>
            <person name="Hagemann M."/>
            <person name="Harholt J."/>
            <person name="Dunand C."/>
            <person name="Zachgo S."/>
            <person name="Langdale J."/>
            <person name="Maumus F."/>
            <person name="Straeten D.V.D."/>
            <person name="Gould S.B."/>
            <person name="Rensing S.A."/>
        </authorList>
    </citation>
    <scope>NUCLEOTIDE SEQUENCE [LARGE SCALE GENOMIC DNA]</scope>
    <source>
        <strain evidence="4 5">S276</strain>
    </source>
</reference>
<proteinExistence type="predicted"/>
<protein>
    <recommendedName>
        <fullName evidence="3">CCHC-type domain-containing protein</fullName>
    </recommendedName>
</protein>
<feature type="compositionally biased region" description="Basic and acidic residues" evidence="2">
    <location>
        <begin position="173"/>
        <end position="185"/>
    </location>
</feature>
<dbReference type="Gramene" id="GBG62571">
    <property type="protein sequence ID" value="GBG62571"/>
    <property type="gene ID" value="CBR_g31208"/>
</dbReference>
<evidence type="ECO:0000313" key="5">
    <source>
        <dbReference type="Proteomes" id="UP000265515"/>
    </source>
</evidence>
<keyword evidence="1" id="KW-0863">Zinc-finger</keyword>
<keyword evidence="1" id="KW-0862">Zinc</keyword>
<feature type="compositionally biased region" description="Acidic residues" evidence="2">
    <location>
        <begin position="383"/>
        <end position="400"/>
    </location>
</feature>
<dbReference type="InterPro" id="IPR001878">
    <property type="entry name" value="Znf_CCHC"/>
</dbReference>
<gene>
    <name evidence="4" type="ORF">CBR_g31208</name>
</gene>
<feature type="region of interest" description="Disordered" evidence="2">
    <location>
        <begin position="157"/>
        <end position="185"/>
    </location>
</feature>
<dbReference type="AlphaFoldDB" id="A0A388JXM6"/>
<feature type="compositionally biased region" description="Basic and acidic residues" evidence="2">
    <location>
        <begin position="373"/>
        <end position="382"/>
    </location>
</feature>
<name>A0A388JXM6_CHABU</name>
<dbReference type="GO" id="GO:0008270">
    <property type="term" value="F:zinc ion binding"/>
    <property type="evidence" value="ECO:0007669"/>
    <property type="project" value="UniProtKB-KW"/>
</dbReference>
<organism evidence="4 5">
    <name type="scientific">Chara braunii</name>
    <name type="common">Braun's stonewort</name>
    <dbReference type="NCBI Taxonomy" id="69332"/>
    <lineage>
        <taxon>Eukaryota</taxon>
        <taxon>Viridiplantae</taxon>
        <taxon>Streptophyta</taxon>
        <taxon>Charophyceae</taxon>
        <taxon>Charales</taxon>
        <taxon>Characeae</taxon>
        <taxon>Chara</taxon>
    </lineage>
</organism>
<dbReference type="PROSITE" id="PS50158">
    <property type="entry name" value="ZF_CCHC"/>
    <property type="match status" value="1"/>
</dbReference>
<sequence>MATNTGSSGSGGNVGGSAPQRGYNPLVGKCCYKCGEADHFASMCAEYWQAKARGVPFVPPPPERSRTGRTMNVGTERRSHSADAMTTAITTTTAARSETDETNNLMREYLGTGAKEGRGSADGRKKAEKLEEKKRYEEERDARLLKTLLGELKKDYEGEGERKTVSKGRQVIKRNELGETREEEKERLLRLIASQEQSDDEEEEYEELVLLRRRAAGLRIKEKRKRGLVESPVGNSPPMVTPTKGQKTGLGKEAMAHIDEIKVAEQGKMEGTSTSTRRDLSKALEPTGKLGISMKHVTAGTGLGAMEKYERDLREVFEALTIDELKDQCKQDKISYENRDLALKRLIMRRKIQAYDPVNVPLPSTPGVTIRAAGRETASKEGAEEEKETSEEESEEDQKV</sequence>
<feature type="region of interest" description="Disordered" evidence="2">
    <location>
        <begin position="358"/>
        <end position="400"/>
    </location>
</feature>
<evidence type="ECO:0000313" key="4">
    <source>
        <dbReference type="EMBL" id="GBG62571.1"/>
    </source>
</evidence>
<feature type="compositionally biased region" description="Low complexity" evidence="2">
    <location>
        <begin position="82"/>
        <end position="96"/>
    </location>
</feature>
<comment type="caution">
    <text evidence="4">The sequence shown here is derived from an EMBL/GenBank/DDBJ whole genome shotgun (WGS) entry which is preliminary data.</text>
</comment>
<keyword evidence="1" id="KW-0479">Metal-binding</keyword>
<evidence type="ECO:0000256" key="1">
    <source>
        <dbReference type="PROSITE-ProRule" id="PRU00047"/>
    </source>
</evidence>
<dbReference type="Proteomes" id="UP000265515">
    <property type="component" value="Unassembled WGS sequence"/>
</dbReference>